<reference evidence="8" key="1">
    <citation type="journal article" date="2020" name="mSystems">
        <title>Genome- and Community-Level Interaction Insights into Carbon Utilization and Element Cycling Functions of Hydrothermarchaeota in Hydrothermal Sediment.</title>
        <authorList>
            <person name="Zhou Z."/>
            <person name="Liu Y."/>
            <person name="Xu W."/>
            <person name="Pan J."/>
            <person name="Luo Z.H."/>
            <person name="Li M."/>
        </authorList>
    </citation>
    <scope>NUCLEOTIDE SEQUENCE [LARGE SCALE GENOMIC DNA]</scope>
    <source>
        <strain evidence="8">HyVt-458</strain>
    </source>
</reference>
<dbReference type="Gene3D" id="3.50.50.60">
    <property type="entry name" value="FAD/NAD(P)-binding domain"/>
    <property type="match status" value="1"/>
</dbReference>
<evidence type="ECO:0000256" key="4">
    <source>
        <dbReference type="ARBA" id="ARBA00023002"/>
    </source>
</evidence>
<evidence type="ECO:0000259" key="7">
    <source>
        <dbReference type="Pfam" id="PF01593"/>
    </source>
</evidence>
<sequence>MKSQVLIIGGGISGLSTAWWLAQQGISVEIWESGSRPGGKIRSHSEAGYLTEDAAALLVNFRPQVDQIISGLGLEEHRQQRDERLSRYIVHHDRLTPVPMLLPALLTSSLWSLPAKLRLMAEPFIPKGAHTGETVSEFIRRRLGQEVLDTAMDAFVSGTLASDPDLAEAQSVLPRLTTLEQRYGSLTMGMFVNKVIKRRRANNADTFSFDNGMEQLIQALVQTPGIQLRTNARALRIQQLKQGWQVQGKIGGLPADLQVPQLILSTPADISSQLLEETDTTLSGLLAGIEYAPVGVVHLGLNSNHIQHKLDGTGFLVAKHNSLPVNGNLWMSSLFPHRAPPGKALLSSYIGGMRHPDQLQQDDETLAGAVLDSLRPLMKIEGDADFIRIRRHSRGLPLYHGQYRARLAQIATCLQALPGLQLNANYIGGVSVRERIYQGKCTAQAVTGNLKQSNSISHPQQILTPSH</sequence>
<dbReference type="EMBL" id="DRLF01000024">
    <property type="protein sequence ID" value="HEC05334.1"/>
    <property type="molecule type" value="Genomic_DNA"/>
</dbReference>
<accession>A0A831RSZ1</accession>
<comment type="cofactor">
    <cofactor evidence="1">
        <name>FAD</name>
        <dbReference type="ChEBI" id="CHEBI:57692"/>
    </cofactor>
</comment>
<evidence type="ECO:0000256" key="2">
    <source>
        <dbReference type="ARBA" id="ARBA00022630"/>
    </source>
</evidence>
<dbReference type="PANTHER" id="PTHR42923">
    <property type="entry name" value="PROTOPORPHYRINOGEN OXIDASE"/>
    <property type="match status" value="1"/>
</dbReference>
<dbReference type="InterPro" id="IPR004572">
    <property type="entry name" value="Protoporphyrinogen_oxidase"/>
</dbReference>
<comment type="pathway">
    <text evidence="6">Porphyrin-containing compound metabolism.</text>
</comment>
<dbReference type="PRINTS" id="PR00420">
    <property type="entry name" value="RNGMNOXGNASE"/>
</dbReference>
<name>A0A831RSZ1_9GAMM</name>
<organism evidence="8">
    <name type="scientific">Thiolapillus brandeum</name>
    <dbReference type="NCBI Taxonomy" id="1076588"/>
    <lineage>
        <taxon>Bacteria</taxon>
        <taxon>Pseudomonadati</taxon>
        <taxon>Pseudomonadota</taxon>
        <taxon>Gammaproteobacteria</taxon>
        <taxon>Chromatiales</taxon>
        <taxon>Sedimenticolaceae</taxon>
        <taxon>Thiolapillus</taxon>
    </lineage>
</organism>
<keyword evidence="2" id="KW-0285">Flavoprotein</keyword>
<dbReference type="SUPFAM" id="SSF51905">
    <property type="entry name" value="FAD/NAD(P)-binding domain"/>
    <property type="match status" value="1"/>
</dbReference>
<dbReference type="InterPro" id="IPR050464">
    <property type="entry name" value="Zeta_carotene_desat/Oxidored"/>
</dbReference>
<evidence type="ECO:0000256" key="1">
    <source>
        <dbReference type="ARBA" id="ARBA00001974"/>
    </source>
</evidence>
<dbReference type="AlphaFoldDB" id="A0A831RSZ1"/>
<evidence type="ECO:0000256" key="3">
    <source>
        <dbReference type="ARBA" id="ARBA00022827"/>
    </source>
</evidence>
<evidence type="ECO:0000256" key="6">
    <source>
        <dbReference type="ARBA" id="ARBA00023444"/>
    </source>
</evidence>
<dbReference type="PANTHER" id="PTHR42923:SF3">
    <property type="entry name" value="PROTOPORPHYRINOGEN OXIDASE"/>
    <property type="match status" value="1"/>
</dbReference>
<dbReference type="SUPFAM" id="SSF54373">
    <property type="entry name" value="FAD-linked reductases, C-terminal domain"/>
    <property type="match status" value="1"/>
</dbReference>
<dbReference type="Proteomes" id="UP000886339">
    <property type="component" value="Unassembled WGS sequence"/>
</dbReference>
<gene>
    <name evidence="8" type="primary">hemG</name>
    <name evidence="8" type="ORF">ENJ12_00650</name>
</gene>
<evidence type="ECO:0000313" key="8">
    <source>
        <dbReference type="EMBL" id="HEC05334.1"/>
    </source>
</evidence>
<protein>
    <submittedName>
        <fullName evidence="8">Protoporphyrinogen oxidase</fullName>
        <ecNumber evidence="8">1.3.3.4</ecNumber>
    </submittedName>
</protein>
<feature type="domain" description="Amine oxidase" evidence="7">
    <location>
        <begin position="12"/>
        <end position="403"/>
    </location>
</feature>
<comment type="caution">
    <text evidence="8">The sequence shown here is derived from an EMBL/GenBank/DDBJ whole genome shotgun (WGS) entry which is preliminary data.</text>
</comment>
<dbReference type="InterPro" id="IPR036188">
    <property type="entry name" value="FAD/NAD-bd_sf"/>
</dbReference>
<dbReference type="Gene3D" id="1.10.3110.10">
    <property type="entry name" value="protoporphyrinogen ix oxidase, domain 3"/>
    <property type="match status" value="1"/>
</dbReference>
<keyword evidence="4 8" id="KW-0560">Oxidoreductase</keyword>
<dbReference type="NCBIfam" id="TIGR00562">
    <property type="entry name" value="proto_IX_ox"/>
    <property type="match status" value="1"/>
</dbReference>
<dbReference type="EC" id="1.3.3.4" evidence="8"/>
<dbReference type="GO" id="GO:0006783">
    <property type="term" value="P:heme biosynthetic process"/>
    <property type="evidence" value="ECO:0007669"/>
    <property type="project" value="UniProtKB-KW"/>
</dbReference>
<keyword evidence="3" id="KW-0274">FAD</keyword>
<dbReference type="Gene3D" id="3.90.660.20">
    <property type="entry name" value="Protoporphyrinogen oxidase, mitochondrial, domain 2"/>
    <property type="match status" value="1"/>
</dbReference>
<proteinExistence type="predicted"/>
<dbReference type="GO" id="GO:0004729">
    <property type="term" value="F:oxygen-dependent protoporphyrinogen oxidase activity"/>
    <property type="evidence" value="ECO:0007669"/>
    <property type="project" value="UniProtKB-EC"/>
</dbReference>
<keyword evidence="5" id="KW-0350">Heme biosynthesis</keyword>
<evidence type="ECO:0000256" key="5">
    <source>
        <dbReference type="ARBA" id="ARBA00023133"/>
    </source>
</evidence>
<dbReference type="Pfam" id="PF01593">
    <property type="entry name" value="Amino_oxidase"/>
    <property type="match status" value="1"/>
</dbReference>
<dbReference type="InterPro" id="IPR002937">
    <property type="entry name" value="Amino_oxidase"/>
</dbReference>